<dbReference type="Pfam" id="PF13618">
    <property type="entry name" value="Gluconate_2-dh3"/>
    <property type="match status" value="1"/>
</dbReference>
<comment type="caution">
    <text evidence="1">The sequence shown here is derived from an EMBL/GenBank/DDBJ whole genome shotgun (WGS) entry which is preliminary data.</text>
</comment>
<protein>
    <submittedName>
        <fullName evidence="1">Gluconate 2-dehydrogenase subunit 3 family protein</fullName>
        <ecNumber evidence="1">1.-.-.-</ecNumber>
    </submittedName>
</protein>
<dbReference type="InterPro" id="IPR027056">
    <property type="entry name" value="Gluconate_2DH_su3"/>
</dbReference>
<dbReference type="EMBL" id="JBHRYQ010000001">
    <property type="protein sequence ID" value="MFC3810818.1"/>
    <property type="molecule type" value="Genomic_DNA"/>
</dbReference>
<evidence type="ECO:0000313" key="1">
    <source>
        <dbReference type="EMBL" id="MFC3810818.1"/>
    </source>
</evidence>
<gene>
    <name evidence="1" type="ORF">ACFOOI_09135</name>
</gene>
<dbReference type="GO" id="GO:0016491">
    <property type="term" value="F:oxidoreductase activity"/>
    <property type="evidence" value="ECO:0007669"/>
    <property type="project" value="UniProtKB-KW"/>
</dbReference>
<evidence type="ECO:0000313" key="2">
    <source>
        <dbReference type="Proteomes" id="UP001595616"/>
    </source>
</evidence>
<keyword evidence="2" id="KW-1185">Reference proteome</keyword>
<reference evidence="2" key="1">
    <citation type="journal article" date="2019" name="Int. J. Syst. Evol. Microbiol.">
        <title>The Global Catalogue of Microorganisms (GCM) 10K type strain sequencing project: providing services to taxonomists for standard genome sequencing and annotation.</title>
        <authorList>
            <consortium name="The Broad Institute Genomics Platform"/>
            <consortium name="The Broad Institute Genome Sequencing Center for Infectious Disease"/>
            <person name="Wu L."/>
            <person name="Ma J."/>
        </authorList>
    </citation>
    <scope>NUCLEOTIDE SEQUENCE [LARGE SCALE GENOMIC DNA]</scope>
    <source>
        <strain evidence="2">CECT 7956</strain>
    </source>
</reference>
<dbReference type="RefSeq" id="WP_379837257.1">
    <property type="nucleotide sequence ID" value="NZ_JBHRYQ010000001.1"/>
</dbReference>
<dbReference type="EC" id="1.-.-.-" evidence="1"/>
<name>A0ABV7YX62_9BACT</name>
<sequence>MKRRDILKNIGLGTAGVVVAGTASAQTKPKTPVEKEIPEAANGRTREEIIFDNKLKAEKFFSKAEMDSLKVLVDIIIPADATSGSATQAGVPDFIEFIVKDIPSHQTPMRGGLMWVDNMAIKMFKVKFTALSAAQRIQIIDLIAYPEKSKPEHSQGVAFFNLLRNLTATGFFTSEMGLKDLGYAGNQANKWDGVPDDVLAKYNVNYNEWEKHLEK</sequence>
<dbReference type="Proteomes" id="UP001595616">
    <property type="component" value="Unassembled WGS sequence"/>
</dbReference>
<accession>A0ABV7YX62</accession>
<organism evidence="1 2">
    <name type="scientific">Lacihabitans lacunae</name>
    <dbReference type="NCBI Taxonomy" id="1028214"/>
    <lineage>
        <taxon>Bacteria</taxon>
        <taxon>Pseudomonadati</taxon>
        <taxon>Bacteroidota</taxon>
        <taxon>Cytophagia</taxon>
        <taxon>Cytophagales</taxon>
        <taxon>Leadbetterellaceae</taxon>
        <taxon>Lacihabitans</taxon>
    </lineage>
</organism>
<proteinExistence type="predicted"/>
<keyword evidence="1" id="KW-0560">Oxidoreductase</keyword>